<keyword evidence="3" id="KW-1185">Reference proteome</keyword>
<comment type="caution">
    <text evidence="2">The sequence shown here is derived from an EMBL/GenBank/DDBJ whole genome shotgun (WGS) entry which is preliminary data.</text>
</comment>
<dbReference type="AlphaFoldDB" id="A0AAV9WBC8"/>
<reference evidence="2 3" key="1">
    <citation type="submission" date="2023-08" db="EMBL/GenBank/DDBJ databases">
        <authorList>
            <person name="Palmer J.M."/>
        </authorList>
    </citation>
    <scope>NUCLEOTIDE SEQUENCE [LARGE SCALE GENOMIC DNA]</scope>
    <source>
        <strain evidence="2 3">TWF481</strain>
    </source>
</reference>
<dbReference type="Proteomes" id="UP001370758">
    <property type="component" value="Unassembled WGS sequence"/>
</dbReference>
<feature type="compositionally biased region" description="Basic and acidic residues" evidence="1">
    <location>
        <begin position="7"/>
        <end position="22"/>
    </location>
</feature>
<evidence type="ECO:0000313" key="2">
    <source>
        <dbReference type="EMBL" id="KAK6505447.1"/>
    </source>
</evidence>
<protein>
    <submittedName>
        <fullName evidence="2">Uncharacterized protein</fullName>
    </submittedName>
</protein>
<feature type="compositionally biased region" description="Basic and acidic residues" evidence="1">
    <location>
        <begin position="119"/>
        <end position="129"/>
    </location>
</feature>
<proteinExistence type="predicted"/>
<organism evidence="2 3">
    <name type="scientific">Arthrobotrys musiformis</name>
    <dbReference type="NCBI Taxonomy" id="47236"/>
    <lineage>
        <taxon>Eukaryota</taxon>
        <taxon>Fungi</taxon>
        <taxon>Dikarya</taxon>
        <taxon>Ascomycota</taxon>
        <taxon>Pezizomycotina</taxon>
        <taxon>Orbiliomycetes</taxon>
        <taxon>Orbiliales</taxon>
        <taxon>Orbiliaceae</taxon>
        <taxon>Arthrobotrys</taxon>
    </lineage>
</organism>
<accession>A0AAV9WBC8</accession>
<evidence type="ECO:0000313" key="3">
    <source>
        <dbReference type="Proteomes" id="UP001370758"/>
    </source>
</evidence>
<dbReference type="EMBL" id="JAVHJL010000004">
    <property type="protein sequence ID" value="KAK6505447.1"/>
    <property type="molecule type" value="Genomic_DNA"/>
</dbReference>
<evidence type="ECO:0000256" key="1">
    <source>
        <dbReference type="SAM" id="MobiDB-lite"/>
    </source>
</evidence>
<feature type="region of interest" description="Disordered" evidence="1">
    <location>
        <begin position="1"/>
        <end position="129"/>
    </location>
</feature>
<sequence>MSSRDSSYSKRDAAQKERDEKMVMSPKDCLLPNLILRDPNRPVSKSKNPNIDETMDDSLGNGTFGDNIPSGPELQQHQRRRSVSMAGGRPNPGHRHKNSVSMTIPEGGLPALTGWKPTPAKDVEGTRRG</sequence>
<gene>
    <name evidence="2" type="ORF">TWF481_007348</name>
</gene>
<name>A0AAV9WBC8_9PEZI</name>